<dbReference type="AlphaFoldDB" id="A0A099K9Z5"/>
<gene>
    <name evidence="5" type="ORF">ND2E_0314</name>
</gene>
<keyword evidence="2" id="KW-0238">DNA-binding</keyword>
<dbReference type="SMART" id="SM00342">
    <property type="entry name" value="HTH_ARAC"/>
    <property type="match status" value="1"/>
</dbReference>
<feature type="domain" description="HTH araC/xylS-type" evidence="4">
    <location>
        <begin position="175"/>
        <end position="272"/>
    </location>
</feature>
<evidence type="ECO:0000313" key="5">
    <source>
        <dbReference type="EMBL" id="KGJ86907.1"/>
    </source>
</evidence>
<accession>A0A099K9Z5</accession>
<dbReference type="EMBL" id="JQED01000055">
    <property type="protein sequence ID" value="KGJ86907.1"/>
    <property type="molecule type" value="Genomic_DNA"/>
</dbReference>
<keyword evidence="3" id="KW-0804">Transcription</keyword>
<dbReference type="InterPro" id="IPR018060">
    <property type="entry name" value="HTH_AraC"/>
</dbReference>
<sequence length="275" mass="30163">MDQLSQILENLSFNADVFFSGNLCGIQSLGGADSKKGHLHLLKSGVLTIVCEEGHKVTLDKPSVIFMPGPSKHQVIASESDDAELVCADVDFHSGSGAALVNALPKFICLSIDQHDPVGKTAHWLFEEAFNKQAGQQMIVNKLGDIFLIQILRHVIKEGIVIQGMLAGMAHPQLSTLMSALHKQPQQQWTVEMMAETALMSRAKFAALFKETIGQAPSDYLTDLRIAIAQGLLKKDKPVSFVANEVGYEHGSALARVFRKKTGLSPKEWLMKFRK</sequence>
<proteinExistence type="predicted"/>
<dbReference type="Pfam" id="PF12833">
    <property type="entry name" value="HTH_18"/>
    <property type="match status" value="1"/>
</dbReference>
<reference evidence="5 6" key="1">
    <citation type="submission" date="2014-08" db="EMBL/GenBank/DDBJ databases">
        <title>Genomic and Phenotypic Diversity of Colwellia psychrerythraea strains from Disparate Marine Basins.</title>
        <authorList>
            <person name="Techtmann S.M."/>
            <person name="Stelling S.C."/>
            <person name="Utturkar S.M."/>
            <person name="Alshibli N."/>
            <person name="Harris A."/>
            <person name="Brown S.D."/>
            <person name="Hazen T.C."/>
        </authorList>
    </citation>
    <scope>NUCLEOTIDE SEQUENCE [LARGE SCALE GENOMIC DNA]</scope>
    <source>
        <strain evidence="5 6">ND2E</strain>
    </source>
</reference>
<organism evidence="5 6">
    <name type="scientific">Colwellia psychrerythraea</name>
    <name type="common">Vibrio psychroerythus</name>
    <dbReference type="NCBI Taxonomy" id="28229"/>
    <lineage>
        <taxon>Bacteria</taxon>
        <taxon>Pseudomonadati</taxon>
        <taxon>Pseudomonadota</taxon>
        <taxon>Gammaproteobacteria</taxon>
        <taxon>Alteromonadales</taxon>
        <taxon>Colwelliaceae</taxon>
        <taxon>Colwellia</taxon>
    </lineage>
</organism>
<evidence type="ECO:0000313" key="6">
    <source>
        <dbReference type="Proteomes" id="UP000029843"/>
    </source>
</evidence>
<dbReference type="InterPro" id="IPR009057">
    <property type="entry name" value="Homeodomain-like_sf"/>
</dbReference>
<dbReference type="SUPFAM" id="SSF46689">
    <property type="entry name" value="Homeodomain-like"/>
    <property type="match status" value="2"/>
</dbReference>
<dbReference type="Proteomes" id="UP000029843">
    <property type="component" value="Unassembled WGS sequence"/>
</dbReference>
<evidence type="ECO:0000256" key="1">
    <source>
        <dbReference type="ARBA" id="ARBA00023015"/>
    </source>
</evidence>
<dbReference type="PROSITE" id="PS00041">
    <property type="entry name" value="HTH_ARAC_FAMILY_1"/>
    <property type="match status" value="1"/>
</dbReference>
<dbReference type="PROSITE" id="PS01124">
    <property type="entry name" value="HTH_ARAC_FAMILY_2"/>
    <property type="match status" value="1"/>
</dbReference>
<dbReference type="RefSeq" id="WP_033095399.1">
    <property type="nucleotide sequence ID" value="NZ_JQED01000055.1"/>
</dbReference>
<dbReference type="PANTHER" id="PTHR46796">
    <property type="entry name" value="HTH-TYPE TRANSCRIPTIONAL ACTIVATOR RHAS-RELATED"/>
    <property type="match status" value="1"/>
</dbReference>
<dbReference type="GO" id="GO:0003700">
    <property type="term" value="F:DNA-binding transcription factor activity"/>
    <property type="evidence" value="ECO:0007669"/>
    <property type="project" value="InterPro"/>
</dbReference>
<evidence type="ECO:0000256" key="2">
    <source>
        <dbReference type="ARBA" id="ARBA00023125"/>
    </source>
</evidence>
<dbReference type="InterPro" id="IPR050204">
    <property type="entry name" value="AraC_XylS_family_regulators"/>
</dbReference>
<dbReference type="Pfam" id="PF12852">
    <property type="entry name" value="Cupin_6"/>
    <property type="match status" value="1"/>
</dbReference>
<evidence type="ECO:0000256" key="3">
    <source>
        <dbReference type="ARBA" id="ARBA00023163"/>
    </source>
</evidence>
<dbReference type="OrthoDB" id="9783876at2"/>
<dbReference type="InterPro" id="IPR032783">
    <property type="entry name" value="AraC_lig"/>
</dbReference>
<dbReference type="PANTHER" id="PTHR46796:SF13">
    <property type="entry name" value="HTH-TYPE TRANSCRIPTIONAL ACTIVATOR RHAS"/>
    <property type="match status" value="1"/>
</dbReference>
<comment type="caution">
    <text evidence="5">The sequence shown here is derived from an EMBL/GenBank/DDBJ whole genome shotgun (WGS) entry which is preliminary data.</text>
</comment>
<dbReference type="PATRIC" id="fig|28229.4.peg.3792"/>
<keyword evidence="1" id="KW-0805">Transcription regulation</keyword>
<protein>
    <submittedName>
        <fullName evidence="5">Transcriptional regulator with only HTH domain, AraC family</fullName>
    </submittedName>
</protein>
<name>A0A099K9Z5_COLPS</name>
<dbReference type="InterPro" id="IPR018062">
    <property type="entry name" value="HTH_AraC-typ_CS"/>
</dbReference>
<dbReference type="GO" id="GO:0043565">
    <property type="term" value="F:sequence-specific DNA binding"/>
    <property type="evidence" value="ECO:0007669"/>
    <property type="project" value="InterPro"/>
</dbReference>
<dbReference type="Gene3D" id="1.10.10.60">
    <property type="entry name" value="Homeodomain-like"/>
    <property type="match status" value="1"/>
</dbReference>
<evidence type="ECO:0000259" key="4">
    <source>
        <dbReference type="PROSITE" id="PS01124"/>
    </source>
</evidence>